<name>A0A844FC56_CLOSV</name>
<reference evidence="2 3" key="1">
    <citation type="submission" date="2019-08" db="EMBL/GenBank/DDBJ databases">
        <title>In-depth cultivation of the pig gut microbiome towards novel bacterial diversity and tailored functional studies.</title>
        <authorList>
            <person name="Wylensek D."/>
            <person name="Hitch T.C.A."/>
            <person name="Clavel T."/>
        </authorList>
    </citation>
    <scope>NUCLEOTIDE SEQUENCE [LARGE SCALE GENOMIC DNA]</scope>
    <source>
        <strain evidence="2 3">BL-389-WT-3D</strain>
    </source>
</reference>
<organism evidence="2 3">
    <name type="scientific">Clostridium scindens (strain JCM 10418 / VPI 12708)</name>
    <dbReference type="NCBI Taxonomy" id="29347"/>
    <lineage>
        <taxon>Bacteria</taxon>
        <taxon>Bacillati</taxon>
        <taxon>Bacillota</taxon>
        <taxon>Clostridia</taxon>
        <taxon>Lachnospirales</taxon>
        <taxon>Lachnospiraceae</taxon>
    </lineage>
</organism>
<dbReference type="InterPro" id="IPR005025">
    <property type="entry name" value="FMN_Rdtase-like_dom"/>
</dbReference>
<proteinExistence type="predicted"/>
<feature type="domain" description="NADPH-dependent FMN reductase-like" evidence="1">
    <location>
        <begin position="10"/>
        <end position="154"/>
    </location>
</feature>
<dbReference type="SUPFAM" id="SSF52218">
    <property type="entry name" value="Flavoproteins"/>
    <property type="match status" value="1"/>
</dbReference>
<gene>
    <name evidence="2" type="ORF">FYJ37_08850</name>
</gene>
<dbReference type="Pfam" id="PF03358">
    <property type="entry name" value="FMN_red"/>
    <property type="match status" value="1"/>
</dbReference>
<accession>A0A844FC56</accession>
<dbReference type="InterPro" id="IPR029039">
    <property type="entry name" value="Flavoprotein-like_sf"/>
</dbReference>
<dbReference type="Gene3D" id="3.40.50.360">
    <property type="match status" value="1"/>
</dbReference>
<dbReference type="PANTHER" id="PTHR43741">
    <property type="entry name" value="FMN-DEPENDENT NADH-AZOREDUCTASE 1"/>
    <property type="match status" value="1"/>
</dbReference>
<evidence type="ECO:0000313" key="3">
    <source>
        <dbReference type="Proteomes" id="UP000462363"/>
    </source>
</evidence>
<dbReference type="PANTHER" id="PTHR43741:SF4">
    <property type="entry name" value="FMN-DEPENDENT NADH:QUINONE OXIDOREDUCTASE"/>
    <property type="match status" value="1"/>
</dbReference>
<evidence type="ECO:0000313" key="2">
    <source>
        <dbReference type="EMBL" id="MSS40459.1"/>
    </source>
</evidence>
<sequence>MQKKRGEDKMNILMINGTMRKGSTYQVGKLAIEEIMQEGDQLTELFLPKDMPEFCRGCAACIRESETRCLDYLMYMKRFTRMIDEADLLIFTSPVYVMHVSGAMKALLDHYGYRCMIHRPEASMFGKQAICIVTAAGGGIRSALKDIKDSLLYWGVARIYTLGVKVGTSGFEHMEQAAKDQVTENIRKLALKIHREPAAVKPGLKTKILFYIMRKVVRDGNNPADQKYWEEKGWLAKERPWKNKTGQQVEE</sequence>
<dbReference type="AlphaFoldDB" id="A0A844FC56"/>
<dbReference type="InterPro" id="IPR050104">
    <property type="entry name" value="FMN-dep_NADH:Q_OxRdtase_AzoR1"/>
</dbReference>
<comment type="caution">
    <text evidence="2">The sequence shown here is derived from an EMBL/GenBank/DDBJ whole genome shotgun (WGS) entry which is preliminary data.</text>
</comment>
<dbReference type="GO" id="GO:0016491">
    <property type="term" value="F:oxidoreductase activity"/>
    <property type="evidence" value="ECO:0007669"/>
    <property type="project" value="InterPro"/>
</dbReference>
<protein>
    <submittedName>
        <fullName evidence="2">NAD(P)H-dependent oxidoreductase</fullName>
    </submittedName>
</protein>
<dbReference type="Proteomes" id="UP000462363">
    <property type="component" value="Unassembled WGS sequence"/>
</dbReference>
<evidence type="ECO:0000259" key="1">
    <source>
        <dbReference type="Pfam" id="PF03358"/>
    </source>
</evidence>
<dbReference type="EMBL" id="VUMB01000015">
    <property type="protein sequence ID" value="MSS40459.1"/>
    <property type="molecule type" value="Genomic_DNA"/>
</dbReference>